<evidence type="ECO:0000256" key="1">
    <source>
        <dbReference type="ARBA" id="ARBA00009437"/>
    </source>
</evidence>
<dbReference type="Gene3D" id="3.40.190.10">
    <property type="entry name" value="Periplasmic binding protein-like II"/>
    <property type="match status" value="2"/>
</dbReference>
<keyword evidence="7" id="KW-1185">Reference proteome</keyword>
<dbReference type="AlphaFoldDB" id="A0A6B2JV55"/>
<evidence type="ECO:0000256" key="3">
    <source>
        <dbReference type="ARBA" id="ARBA00023125"/>
    </source>
</evidence>
<proteinExistence type="inferred from homology"/>
<sequence length="314" mass="34707">MNQPNVGQRLFYKDFRLLRLFTQIVRYGGFAQAQAALNLGQSTVSNQMAELEQQLGLRLCHRGRGGFRLTEEGEKVFQETMKLFEAVGGFEAQIAGLRDGLVGDLTIHVVDHVSSNPASPLPDAIDAFTREAPEARLHIHVDTPDNIELSVLNGSCDVGIGSFFHHGGSLSYDWLFDERQLLVCGRRHPLSARSGSELNLAEIGKHPFVSRSYFHQQLAKDTEPAGFAAHMEAVALLILSGRYVGYLPDHQAEPWVRRGEMSVLLPDEMGYTARFEVVTRVDGVRSALVDKFTDCLAAVRRGSGDETQLVAELS</sequence>
<name>A0A6B2JV55_9RHOB</name>
<dbReference type="EMBL" id="JAAGAB010000001">
    <property type="protein sequence ID" value="NDV00509.1"/>
    <property type="molecule type" value="Genomic_DNA"/>
</dbReference>
<dbReference type="SUPFAM" id="SSF53850">
    <property type="entry name" value="Periplasmic binding protein-like II"/>
    <property type="match status" value="1"/>
</dbReference>
<reference evidence="6 7" key="1">
    <citation type="submission" date="2020-02" db="EMBL/GenBank/DDBJ databases">
        <title>Pseudoroseicyclus tamarix, sp. nov., isolated from offshore sediment of a Tamarix chinensis forest.</title>
        <authorList>
            <person name="Gai Y."/>
        </authorList>
    </citation>
    <scope>NUCLEOTIDE SEQUENCE [LARGE SCALE GENOMIC DNA]</scope>
    <source>
        <strain evidence="6 7">CLL3-39</strain>
    </source>
</reference>
<evidence type="ECO:0000313" key="7">
    <source>
        <dbReference type="Proteomes" id="UP000474757"/>
    </source>
</evidence>
<dbReference type="PANTHER" id="PTHR30126">
    <property type="entry name" value="HTH-TYPE TRANSCRIPTIONAL REGULATOR"/>
    <property type="match status" value="1"/>
</dbReference>
<dbReference type="InterPro" id="IPR036390">
    <property type="entry name" value="WH_DNA-bd_sf"/>
</dbReference>
<evidence type="ECO:0000259" key="5">
    <source>
        <dbReference type="PROSITE" id="PS50931"/>
    </source>
</evidence>
<accession>A0A6B2JV55</accession>
<dbReference type="Proteomes" id="UP000474757">
    <property type="component" value="Unassembled WGS sequence"/>
</dbReference>
<evidence type="ECO:0000256" key="4">
    <source>
        <dbReference type="ARBA" id="ARBA00023163"/>
    </source>
</evidence>
<dbReference type="PANTHER" id="PTHR30126:SF98">
    <property type="entry name" value="HTH-TYPE TRANSCRIPTIONAL ACTIVATOR BAUR"/>
    <property type="match status" value="1"/>
</dbReference>
<dbReference type="Pfam" id="PF03466">
    <property type="entry name" value="LysR_substrate"/>
    <property type="match status" value="1"/>
</dbReference>
<dbReference type="PROSITE" id="PS50931">
    <property type="entry name" value="HTH_LYSR"/>
    <property type="match status" value="1"/>
</dbReference>
<feature type="domain" description="HTH lysR-type" evidence="5">
    <location>
        <begin position="14"/>
        <end position="70"/>
    </location>
</feature>
<evidence type="ECO:0000313" key="6">
    <source>
        <dbReference type="EMBL" id="NDV00509.1"/>
    </source>
</evidence>
<dbReference type="Gene3D" id="1.10.10.10">
    <property type="entry name" value="Winged helix-like DNA-binding domain superfamily/Winged helix DNA-binding domain"/>
    <property type="match status" value="1"/>
</dbReference>
<evidence type="ECO:0000256" key="2">
    <source>
        <dbReference type="ARBA" id="ARBA00023015"/>
    </source>
</evidence>
<keyword evidence="4" id="KW-0804">Transcription</keyword>
<dbReference type="RefSeq" id="WP_163890890.1">
    <property type="nucleotide sequence ID" value="NZ_JAAFYS010000001.1"/>
</dbReference>
<keyword evidence="2" id="KW-0805">Transcription regulation</keyword>
<comment type="similarity">
    <text evidence="1">Belongs to the LysR transcriptional regulatory family.</text>
</comment>
<dbReference type="SUPFAM" id="SSF46785">
    <property type="entry name" value="Winged helix' DNA-binding domain"/>
    <property type="match status" value="1"/>
</dbReference>
<gene>
    <name evidence="6" type="ORF">GZA08_05950</name>
</gene>
<keyword evidence="3" id="KW-0238">DNA-binding</keyword>
<dbReference type="InterPro" id="IPR005119">
    <property type="entry name" value="LysR_subst-bd"/>
</dbReference>
<dbReference type="CDD" id="cd05466">
    <property type="entry name" value="PBP2_LTTR_substrate"/>
    <property type="match status" value="1"/>
</dbReference>
<dbReference type="GO" id="GO:0003700">
    <property type="term" value="F:DNA-binding transcription factor activity"/>
    <property type="evidence" value="ECO:0007669"/>
    <property type="project" value="InterPro"/>
</dbReference>
<dbReference type="Pfam" id="PF00126">
    <property type="entry name" value="HTH_1"/>
    <property type="match status" value="1"/>
</dbReference>
<organism evidence="6 7">
    <name type="scientific">Pseudoroseicyclus tamaricis</name>
    <dbReference type="NCBI Taxonomy" id="2705421"/>
    <lineage>
        <taxon>Bacteria</taxon>
        <taxon>Pseudomonadati</taxon>
        <taxon>Pseudomonadota</taxon>
        <taxon>Alphaproteobacteria</taxon>
        <taxon>Rhodobacterales</taxon>
        <taxon>Paracoccaceae</taxon>
        <taxon>Pseudoroseicyclus</taxon>
    </lineage>
</organism>
<dbReference type="InterPro" id="IPR036388">
    <property type="entry name" value="WH-like_DNA-bd_sf"/>
</dbReference>
<dbReference type="InterPro" id="IPR000847">
    <property type="entry name" value="LysR_HTH_N"/>
</dbReference>
<comment type="caution">
    <text evidence="6">The sequence shown here is derived from an EMBL/GenBank/DDBJ whole genome shotgun (WGS) entry which is preliminary data.</text>
</comment>
<dbReference type="GO" id="GO:0000976">
    <property type="term" value="F:transcription cis-regulatory region binding"/>
    <property type="evidence" value="ECO:0007669"/>
    <property type="project" value="TreeGrafter"/>
</dbReference>
<protein>
    <submittedName>
        <fullName evidence="6">LysR family transcriptional regulator</fullName>
    </submittedName>
</protein>